<dbReference type="Gene3D" id="2.60.60.20">
    <property type="entry name" value="PLAT/LH2 domain"/>
    <property type="match status" value="1"/>
</dbReference>
<organism evidence="22 23">
    <name type="scientific">Latimeria chalumnae</name>
    <name type="common">Coelacanth</name>
    <dbReference type="NCBI Taxonomy" id="7897"/>
    <lineage>
        <taxon>Eukaryota</taxon>
        <taxon>Metazoa</taxon>
        <taxon>Chordata</taxon>
        <taxon>Craniata</taxon>
        <taxon>Vertebrata</taxon>
        <taxon>Euteleostomi</taxon>
        <taxon>Coelacanthiformes</taxon>
        <taxon>Coelacanthidae</taxon>
        <taxon>Latimeria</taxon>
    </lineage>
</organism>
<dbReference type="SUPFAM" id="SSF49723">
    <property type="entry name" value="Lipase/lipooxygenase domain (PLAT/LH2 domain)"/>
    <property type="match status" value="1"/>
</dbReference>
<comment type="subcellular location">
    <subcellularLocation>
        <location evidence="2">Cell membrane</location>
        <topology evidence="2">Multi-pass membrane protein</topology>
    </subcellularLocation>
    <subcellularLocation>
        <location evidence="1">Cell projection</location>
        <location evidence="1">Cilium</location>
    </subcellularLocation>
</comment>
<dbReference type="InterPro" id="IPR001024">
    <property type="entry name" value="PLAT/LH2_dom"/>
</dbReference>
<dbReference type="InterPro" id="IPR013122">
    <property type="entry name" value="PKD1_2_channel"/>
</dbReference>
<evidence type="ECO:0000313" key="23">
    <source>
        <dbReference type="Proteomes" id="UP000008672"/>
    </source>
</evidence>
<keyword evidence="12" id="KW-1015">Disulfide bond</keyword>
<dbReference type="InterPro" id="IPR000601">
    <property type="entry name" value="PKD_dom"/>
</dbReference>
<feature type="transmembrane region" description="Helical" evidence="16">
    <location>
        <begin position="3610"/>
        <end position="3626"/>
    </location>
</feature>
<dbReference type="Pfam" id="PF01477">
    <property type="entry name" value="PLAT"/>
    <property type="match status" value="1"/>
</dbReference>
<dbReference type="PRINTS" id="PR00500">
    <property type="entry name" value="POLYCYSTIN1"/>
</dbReference>
<evidence type="ECO:0000256" key="3">
    <source>
        <dbReference type="ARBA" id="ARBA00007200"/>
    </source>
</evidence>
<feature type="domain" description="PKD" evidence="18">
    <location>
        <begin position="1772"/>
        <end position="1829"/>
    </location>
</feature>
<dbReference type="InterPro" id="IPR046791">
    <property type="entry name" value="Polycystin_dom"/>
</dbReference>
<evidence type="ECO:0000259" key="17">
    <source>
        <dbReference type="PROSITE" id="PS50041"/>
    </source>
</evidence>
<dbReference type="Pfam" id="PF08016">
    <property type="entry name" value="PKD_channel"/>
    <property type="match status" value="1"/>
</dbReference>
<dbReference type="InterPro" id="IPR016187">
    <property type="entry name" value="CTDL_fold"/>
</dbReference>
<dbReference type="Proteomes" id="UP000008672">
    <property type="component" value="Unassembled WGS sequence"/>
</dbReference>
<dbReference type="InterPro" id="IPR003591">
    <property type="entry name" value="Leu-rich_rpt_typical-subtyp"/>
</dbReference>
<feature type="transmembrane region" description="Helical" evidence="16">
    <location>
        <begin position="3212"/>
        <end position="3232"/>
    </location>
</feature>
<dbReference type="InterPro" id="IPR002859">
    <property type="entry name" value="PKD/REJ-like"/>
</dbReference>
<dbReference type="InParanoid" id="H3A3K9"/>
<feature type="transmembrane region" description="Helical" evidence="16">
    <location>
        <begin position="3004"/>
        <end position="3026"/>
    </location>
</feature>
<evidence type="ECO:0000256" key="8">
    <source>
        <dbReference type="ARBA" id="ARBA00022737"/>
    </source>
</evidence>
<dbReference type="FunFam" id="2.60.60.20:FF:000012">
    <property type="entry name" value="polycystin-1 isoform X2"/>
    <property type="match status" value="1"/>
</dbReference>
<evidence type="ECO:0000256" key="10">
    <source>
        <dbReference type="ARBA" id="ARBA00023069"/>
    </source>
</evidence>
<dbReference type="InterPro" id="IPR016186">
    <property type="entry name" value="C-type_lectin-like/link_sf"/>
</dbReference>
<feature type="domain" description="PKD" evidence="18">
    <location>
        <begin position="1349"/>
        <end position="1404"/>
    </location>
</feature>
<proteinExistence type="inferred from homology"/>
<dbReference type="InterPro" id="IPR057244">
    <property type="entry name" value="GAIN_B"/>
</dbReference>
<dbReference type="SMART" id="SM00303">
    <property type="entry name" value="GPS"/>
    <property type="match status" value="1"/>
</dbReference>
<dbReference type="EMBL" id="AFYH01044988">
    <property type="status" value="NOT_ANNOTATED_CDS"/>
    <property type="molecule type" value="Genomic_DNA"/>
</dbReference>
<evidence type="ECO:0000313" key="22">
    <source>
        <dbReference type="Ensembl" id="ENSLACP00000004230.1"/>
    </source>
</evidence>
<dbReference type="EMBL" id="AFYH01044987">
    <property type="status" value="NOT_ANNOTATED_CDS"/>
    <property type="molecule type" value="Genomic_DNA"/>
</dbReference>
<dbReference type="eggNOG" id="KOG3599">
    <property type="taxonomic scope" value="Eukaryota"/>
</dbReference>
<feature type="transmembrane region" description="Helical" evidence="16">
    <location>
        <begin position="3256"/>
        <end position="3277"/>
    </location>
</feature>
<feature type="transmembrane region" description="Helical" evidence="16">
    <location>
        <begin position="3963"/>
        <end position="3991"/>
    </location>
</feature>
<dbReference type="PROSITE" id="PS50041">
    <property type="entry name" value="C_TYPE_LECTIN_2"/>
    <property type="match status" value="1"/>
</dbReference>
<dbReference type="Pfam" id="PF00801">
    <property type="entry name" value="PKD"/>
    <property type="match status" value="12"/>
</dbReference>
<reference evidence="22" key="2">
    <citation type="submission" date="2025-08" db="UniProtKB">
        <authorList>
            <consortium name="Ensembl"/>
        </authorList>
    </citation>
    <scope>IDENTIFICATION</scope>
</reference>
<dbReference type="EMBL" id="AFYH01044989">
    <property type="status" value="NOT_ANNOTATED_CDS"/>
    <property type="molecule type" value="Genomic_DNA"/>
</dbReference>
<keyword evidence="7" id="KW-0732">Signal</keyword>
<keyword evidence="11 16" id="KW-0472">Membrane</keyword>
<feature type="transmembrane region" description="Helical" evidence="16">
    <location>
        <begin position="3880"/>
        <end position="3898"/>
    </location>
</feature>
<protein>
    <submittedName>
        <fullName evidence="22">Polycystin 1, transient receptor potential channel interacting</fullName>
    </submittedName>
</protein>
<feature type="transmembrane region" description="Helical" evidence="16">
    <location>
        <begin position="3492"/>
        <end position="3514"/>
    </location>
</feature>
<feature type="domain" description="PKD" evidence="18">
    <location>
        <begin position="2011"/>
        <end position="2080"/>
    </location>
</feature>
<feature type="transmembrane region" description="Helical" evidence="16">
    <location>
        <begin position="3919"/>
        <end position="3943"/>
    </location>
</feature>
<evidence type="ECO:0000256" key="13">
    <source>
        <dbReference type="ARBA" id="ARBA00023180"/>
    </source>
</evidence>
<dbReference type="SMART" id="SM00034">
    <property type="entry name" value="CLECT"/>
    <property type="match status" value="1"/>
</dbReference>
<dbReference type="SMART" id="SM00369">
    <property type="entry name" value="LRR_TYP"/>
    <property type="match status" value="1"/>
</dbReference>
<dbReference type="NCBIfam" id="TIGR00864">
    <property type="entry name" value="PCC"/>
    <property type="match status" value="1"/>
</dbReference>
<evidence type="ECO:0000256" key="2">
    <source>
        <dbReference type="ARBA" id="ARBA00004651"/>
    </source>
</evidence>
<evidence type="ECO:0000256" key="1">
    <source>
        <dbReference type="ARBA" id="ARBA00004138"/>
    </source>
</evidence>
<keyword evidence="23" id="KW-1185">Reference proteome</keyword>
<dbReference type="InterPro" id="IPR000483">
    <property type="entry name" value="Cys-rich_flank_reg_C"/>
</dbReference>
<dbReference type="CDD" id="cd00146">
    <property type="entry name" value="PKD"/>
    <property type="match status" value="11"/>
</dbReference>
<dbReference type="InterPro" id="IPR042060">
    <property type="entry name" value="PLAT_polycystin1"/>
</dbReference>
<dbReference type="PROSITE" id="PS51450">
    <property type="entry name" value="LRR"/>
    <property type="match status" value="1"/>
</dbReference>
<keyword evidence="14" id="KW-0966">Cell projection</keyword>
<dbReference type="PROSITE" id="PS51111">
    <property type="entry name" value="REJ"/>
    <property type="match status" value="1"/>
</dbReference>
<feature type="domain" description="PKD" evidence="18">
    <location>
        <begin position="1166"/>
        <end position="1230"/>
    </location>
</feature>
<name>H3A3K9_LATCH</name>
<dbReference type="HOGENOM" id="CLU_000173_0_0_1"/>
<keyword evidence="13" id="KW-0325">Glycoprotein</keyword>
<feature type="transmembrane region" description="Helical" evidence="16">
    <location>
        <begin position="3520"/>
        <end position="3539"/>
    </location>
</feature>
<dbReference type="InterPro" id="IPR013783">
    <property type="entry name" value="Ig-like_fold"/>
</dbReference>
<evidence type="ECO:0000259" key="21">
    <source>
        <dbReference type="PROSITE" id="PS51111"/>
    </source>
</evidence>
<feature type="domain" description="PKD" evidence="18">
    <location>
        <begin position="1081"/>
        <end position="1152"/>
    </location>
</feature>
<dbReference type="InterPro" id="IPR006228">
    <property type="entry name" value="Polycystin_cat"/>
</dbReference>
<evidence type="ECO:0000256" key="15">
    <source>
        <dbReference type="PROSITE-ProRule" id="PRU00152"/>
    </source>
</evidence>
<dbReference type="Gene3D" id="3.10.100.10">
    <property type="entry name" value="Mannose-Binding Protein A, subunit A"/>
    <property type="match status" value="1"/>
</dbReference>
<dbReference type="Pfam" id="PF20519">
    <property type="entry name" value="Polycystin_dom"/>
    <property type="match status" value="1"/>
</dbReference>
<keyword evidence="6 16" id="KW-0812">Transmembrane</keyword>
<dbReference type="EMBL" id="AFYH01044984">
    <property type="status" value="NOT_ANNOTATED_CDS"/>
    <property type="molecule type" value="Genomic_DNA"/>
</dbReference>
<dbReference type="InterPro" id="IPR000203">
    <property type="entry name" value="GPS"/>
</dbReference>
<dbReference type="SMART" id="SM00308">
    <property type="entry name" value="LH2"/>
    <property type="match status" value="1"/>
</dbReference>
<dbReference type="GeneTree" id="ENSGT00940000158702"/>
<evidence type="ECO:0000256" key="12">
    <source>
        <dbReference type="ARBA" id="ARBA00023157"/>
    </source>
</evidence>
<comment type="similarity">
    <text evidence="3">Belongs to the polycystin family.</text>
</comment>
<keyword evidence="5" id="KW-0433">Leucine-rich repeat</keyword>
<dbReference type="SMART" id="SM00082">
    <property type="entry name" value="LRRCT"/>
    <property type="match status" value="1"/>
</dbReference>
<dbReference type="InterPro" id="IPR035986">
    <property type="entry name" value="PKD_dom_sf"/>
</dbReference>
<evidence type="ECO:0000256" key="16">
    <source>
        <dbReference type="SAM" id="Phobius"/>
    </source>
</evidence>
<dbReference type="Pfam" id="PF02010">
    <property type="entry name" value="REJ"/>
    <property type="match status" value="1"/>
</dbReference>
<dbReference type="Gene3D" id="3.80.10.10">
    <property type="entry name" value="Ribonuclease Inhibitor"/>
    <property type="match status" value="1"/>
</dbReference>
<evidence type="ECO:0000259" key="18">
    <source>
        <dbReference type="PROSITE" id="PS50093"/>
    </source>
</evidence>
<dbReference type="EMBL" id="AFYH01044986">
    <property type="status" value="NOT_ANNOTATED_CDS"/>
    <property type="molecule type" value="Genomic_DNA"/>
</dbReference>
<gene>
    <name evidence="22" type="primary">PKD1</name>
</gene>
<comment type="caution">
    <text evidence="15">Lacks conserved residue(s) required for the propagation of feature annotation.</text>
</comment>
<dbReference type="PANTHER" id="PTHR46730">
    <property type="entry name" value="POLYCYSTIN-1"/>
    <property type="match status" value="1"/>
</dbReference>
<keyword evidence="4" id="KW-1003">Cell membrane</keyword>
<feature type="domain" description="PKD" evidence="18">
    <location>
        <begin position="1421"/>
        <end position="1486"/>
    </location>
</feature>
<dbReference type="CDD" id="cd01752">
    <property type="entry name" value="PLAT_polycystin"/>
    <property type="match status" value="1"/>
</dbReference>
<dbReference type="SUPFAM" id="SSF56436">
    <property type="entry name" value="C-type lectin-like"/>
    <property type="match status" value="1"/>
</dbReference>
<dbReference type="EMBL" id="AFYH01044983">
    <property type="status" value="NOT_ANNOTATED_CDS"/>
    <property type="molecule type" value="Genomic_DNA"/>
</dbReference>
<evidence type="ECO:0000259" key="20">
    <source>
        <dbReference type="PROSITE" id="PS50221"/>
    </source>
</evidence>
<dbReference type="InterPro" id="IPR000434">
    <property type="entry name" value="PC1"/>
</dbReference>
<dbReference type="OMA" id="GENHVSW"/>
<dbReference type="InterPro" id="IPR022409">
    <property type="entry name" value="PKD/Chitinase_dom"/>
</dbReference>
<feature type="domain" description="PKD" evidence="18">
    <location>
        <begin position="229"/>
        <end position="261"/>
    </location>
</feature>
<dbReference type="Pfam" id="PF00059">
    <property type="entry name" value="Lectin_C"/>
    <property type="match status" value="1"/>
</dbReference>
<feature type="domain" description="C-type lectin" evidence="17">
    <location>
        <begin position="341"/>
        <end position="455"/>
    </location>
</feature>
<keyword evidence="9 16" id="KW-1133">Transmembrane helix</keyword>
<feature type="domain" description="PKD" evidence="18">
    <location>
        <begin position="984"/>
        <end position="1066"/>
    </location>
</feature>
<dbReference type="EMBL" id="AFYH01044991">
    <property type="status" value="NOT_ANNOTATED_CDS"/>
    <property type="molecule type" value="Genomic_DNA"/>
</dbReference>
<feature type="transmembrane region" description="Helical" evidence="16">
    <location>
        <begin position="3841"/>
        <end position="3860"/>
    </location>
</feature>
<keyword evidence="10" id="KW-0969">Cilium</keyword>
<feature type="domain" description="PKD" evidence="18">
    <location>
        <begin position="1249"/>
        <end position="1320"/>
    </location>
</feature>
<dbReference type="EMBL" id="AFYH01044990">
    <property type="status" value="NOT_ANNOTATED_CDS"/>
    <property type="molecule type" value="Genomic_DNA"/>
</dbReference>
<evidence type="ECO:0000256" key="4">
    <source>
        <dbReference type="ARBA" id="ARBA00022475"/>
    </source>
</evidence>
<reference evidence="22" key="3">
    <citation type="submission" date="2025-09" db="UniProtKB">
        <authorList>
            <consortium name="Ensembl"/>
        </authorList>
    </citation>
    <scope>IDENTIFICATION</scope>
</reference>
<dbReference type="SUPFAM" id="SSF49299">
    <property type="entry name" value="PKD domain"/>
    <property type="match status" value="12"/>
</dbReference>
<dbReference type="EMBL" id="AFYH01044992">
    <property type="status" value="NOT_ANNOTATED_CDS"/>
    <property type="molecule type" value="Genomic_DNA"/>
</dbReference>
<evidence type="ECO:0000256" key="14">
    <source>
        <dbReference type="ARBA" id="ARBA00023273"/>
    </source>
</evidence>
<evidence type="ECO:0000259" key="19">
    <source>
        <dbReference type="PROSITE" id="PS50095"/>
    </source>
</evidence>
<dbReference type="GO" id="GO:0005929">
    <property type="term" value="C:cilium"/>
    <property type="evidence" value="ECO:0007669"/>
    <property type="project" value="UniProtKB-SubCell"/>
</dbReference>
<sequence length="4241" mass="472554">DLSYNNISSVDPQLLENLTSLEELDLSNNQISTLEDGVFDNLFNLTTINLSLNPLVCDCKLSWLACWLNVKGVTLVEADATTCDRPALVVQLPLLSVNFSTFHCGFDCVACLTENCTGTNSVIVFSSLSPGNFTRDSCNARCYIEDQEYGVLGSQNNCLCGRRLEQVAPLQNTWNCTDPDHKLACSQIVIQDVFKVQLSAFFSELRTFSIYEAAVLNISITVNVSTLLWDFGDQTQLLNTTENIVVHKYALPGKYIVNVTLFMGAKVTSAHTEINVVIPPEKMELQCPSLVKTNASVDIRIQNVGGTSLRAEYSITSHQGEIKKDLHAPPFCPSDGLIFHGNNHCYQLVQINSTWQEAQLFCRSYNNSDLVVVRSTEVQSFLLSLVEGRCSVWIGLSDAASAGTLQWVDGFMTESYQGFLLEEVQFVPGKTCVSLSTTGQLVPESCTAKNSFICERKPEERISNSDYFLEGNPIFSTNVPLKILTRNQTISEPLGTVEVMMFPGLWFKHEGEIQALEFVTQDLNSSVQLRFQIYRPTCFVHSGKQTPPFVAGKTTTVNDIKRKEKESRKIKLKISTPPKHWCHIAKQCLPLSSPCSLNNCNNGSSSDPPRYNGTQPSYLLVKEALVNILPGSSTHYLVLLGNEDITVNPEDIVTFQHDAGPGSLLYCPWNTMSPWKQSYFSVNHTDWTIGTFDNFTNTTWTDNSVCHLRVLYTSKKETKVISPFLNSGLYNPGLYTFQARVENGASSNNLSCSFHVMSPISGLRVIYPAIQNDIYYVPSNQTFIVVKISSGNNATAWWMDGNQTFPFQTTCPPELSPSVEACHRDTNDTWFSKITLALTDKSVNIVVVLAENRLSSQNLTLKVKAEDPITGLRAIPDPGRRVLVNTYVRYTAVMDTGSDVAVKWTVDVKESFTFYNVVFNVIYQSAAVYKLLLMASNHISSARVNYNVTVDKMCPMADLKITGVLTVITQNSSLVLTASVKVDTAVDATFRWNFGDGGWEVHQFKPPYNHSFPVLDPTKKQVLIENNVSYTYKVPGEYTLVLFVSNMYENLSQQVQVYVYSSLTGLTIEADTDILVAGRPVTFEAYPLPSSYGIVYNWSFGDSSMQSTGNQSRVTHVFEKNGTYNVSVDANNTFSTKNAQKSFVVLEKITGLKISSNEPTELHTPTIVTASVETGDNITWVFEMGDGTLLKNVKPVVEHTYLKEFNYTINVTAQNAAGSVSKTLDVEVFVLEVLRIEPSSCIQELLPTTFTAYVSGNSSNYVFDWTFGDGSSNITICGSPVVTHTFTMSGLFPLSLVLSSNVNKAHYFTNNCVEPSIASVKLISMNEFIKLREESIFKVDVLPKYQYRYLWDFGTTDSSRFSGDEVSFTYGNPGVYLVTVTVFNNISSNNDTTLVEVQEPVGMLKIEHNGTSVIELNQMYTFIAIANGTKVRYMWDFDDGYNQTGQVVTHTYNYTDTFTVNLKGWNEVSSNETSIELTVRRAIQGVTICASRTVVPLNGSVSFVAHLQTGDDVRYSWILCDRCTPILGSSTISYTFRSIGTFNVIVIAENEISCMQDSIFVYVLQMIEGLQIIGNDLVNGCCFETNKTLQLQAAVKDGTNISYSWTVFSDEVIVHNINGKLLNLNIPEVGIYVVILKATNMLGTMTVNRTVEFIEPIGVLKLTAVPNPVAVNESFNLSLGLTSGSGVRYTWFLEDTLTISTTGSFLIYQFQTPGIKQINVTAKNKLSVINVTLSVFVQEPIVGLTINTTEPQATYYVTTGSTVIFHGELQKGTNVFWWWTLPDSNKHGQTMPVSFFAPGTFTISLNASNDISWAVAERNITVQDEIQGLELLVDKKVVAPGEKVLFSIKMSTGTSVSYLLSISGDSSVLLNNSNYSHEFTRVGNYSVTVTATNQVSSAKANVLISVLEPISGLRIVNCCEKAIPTGIVKKFDAEVSGGSQVSYIWQFHLHNHSLVTYTGKSVSYTPVVAGKLTVLLNGCNNLGIKNVTQVIQAQDQIVLATLKVKTANTYVNRTVAFEALVTPSSRQVVFFWDFGDGFQNVTDSVTAFHIYLAPGDYLIQVNATNLISFFVTQVTITTRVLECEDPEVKVDVPSQTIMKRSQRNYLEAQVDLKGCTSYQTEYAWQIYHAPSCGKLEERNKVQLFSVDLTRPQLVIPRLALDTGDYCFAFSVSFVGTPLSQSSLANVTVVPGSLVPIIDGGSYRVWSNTQDLIMNGKNSYDPNLEDDDQTPLQYYWSCKSSTKQNPSGCLLNVTSEKGIFKVSRNLLEAGVEYSFHLTVSKPGMSAESTNQTVLVKNGTVPIVSLECVSCKAQSVYEVSKSSYVYLAGTCINCQDSSPHGLWTAQSLNNKTLALDTTTTSTGNTGMNLVLRQGVLSDGDGYIFSLNVTDPSLDNEGFASIALLPNNPPAGGLCWISPSDVVSALVTEVQFQCSGWRDTEEEEASLIYSLIVTRCKVGQCDRFCVYRGSRSEHSALLPPGFQANHFNIDVSVIVEDQQGAAVVALNQSMTVHLPGAPEGFQSLSHWLYYQTETVLLDLMKQGDPQQVIELSLALITVLNEYEQITPFSTEPKIEGEYRIMTRNNITHALISLKVNTVDDIQQISAALAQCTVVSNEFVLHECQRKTLTKLETMMFVLQDEMTQGTGTPTVIADNILNIMGDLIHQVNQNSQQSKTVEEENLCSSPHPQLVASKAYGLSSELMRILMRSRVLNEEPLTLEGGEITAQGKRANPLNLLCYNNISGCQFSLPQAFNGTFSDLSEVTQVMFRVDSNPFPFGYISNYTVSTNVASMQFQMDNGTEIPIVSLDSDTAITVMVSNNSAVKNVSAGVAVVVERSSVVVVVRTGNTNKAAALHLQITYRVLDDRYVLSEAEPFIQVYLHDSANPNEYNLTAMKNINMEMMKGSDHKPYTFFIAPQVYDTTKDYYLNVTNHYHWSSVEVTVGVYISLCQYFDEKKQRWETEGIVPVEDTSPDRAVCLTQHLTAFGASLFVPPDSVQFIFPAPRPGLNYIILLTCAVCFVMYAVVAIIVRKLDLIDIGRIGVIPFCGPDGLYKYEVLVKTGWGRGSGTTAHVGISLYGKDCKSGHRHLDGETVFHRNSLDVFQIATENSLGSIWKIRIWHDNKGLSPSWYLQHVIVKDLQNSESYFFLVNDWLSVDNEKNEGMVEKEVLIATDAELTRFSRLFVAELQRGFSEKHIWLSLWERPPRSRFTRVQRATCCTVLIYLFFCANAVWYGVVGDKRYSMFDVAVSNIVPVSGESVAVGLVSSFIIYPIYLLVLLLFRMARSKASVSQSLKHLEQQSLEIDDYLDSSTPGSSFITFTTFPGEAFSDQIKTDTSLGDLKSLACETKMNWPDLLNDPSIMGGNIPKLKRGKGSRHLGIDASITSDEENLSLGFNPTTNQYFTASDEDLIRQILAGGAGHLSTQRESGPFSSRAETDLISGLTSVFGEKTEAIMLQKLNERGQAVSRSPMQSARSTRTVAAADSRRWLFPYWCSYLAHVLSFLLFSGSIGVSVWIGIGLTSSVGLMWLISGIFSFLSSFLILEPLKILMEAFYFALVVKRLHPEEDDSLVEDPLVEHISEKINKVRPPQGFALFQAKEEGKKIKMLHKMLKDFLVYMLFLLVVLLINYGDSDRDINARLLQRAVRHQLVGEEPTRISRPEELWVWLSDVVLPYLYSNQSVRHNYLTVLGSPRLRQIRSQQERVQNYFGKINLKCTSDSTGVNIDPLYKSNWKRTILNLNSTWKYLLPDLTGVWYWGWLSLYDSGGYIEEMGRTAEESTAILGDLESKKWLDKMTRAVFIEFTQYNANVDLYTVVTLLLEFPISGGAFAIADIKPITLLRLSTGVHLLLIMMVFLMIFVVYFVVVECLSIKKEGKAYFSQIWNYIQWFIILLSVCSVVLHLNRVSLADQQWAKFLNNREAFTNFYQIAFLSYTFINLSAVLLFLLTLKATRQLRFIRQWSLFGKTLYVSARELLCAGVAFILLVLAYTQLGYLLFSAHSDNFRTFSSGLLSLIAALRGSVSLKLGLPEGSGIYIYCMTYIAMELCVILWLFAAVLIQNYRLVRSEMYRPAFALQDYEMVELFMRRLKMWMGISKTKEFRHKVRFEGMAPLPSRSSSDSKSLRIPTPGAISNVSTSSTISSQLDNFNPVSGGESSEVEANLQHLFPVFETVLMQFDKLNKVTEDIYQIECQLEAVQNRIMKKKMVQTSPTNEDSALFVPQKRRTSAIPVKKRKATGAKNKVHPNNN</sequence>
<dbReference type="EMBL" id="AFYH01044985">
    <property type="status" value="NOT_ANNOTATED_CDS"/>
    <property type="molecule type" value="Genomic_DNA"/>
</dbReference>
<dbReference type="CDD" id="cd00037">
    <property type="entry name" value="CLECT"/>
    <property type="match status" value="1"/>
</dbReference>
<dbReference type="InterPro" id="IPR032675">
    <property type="entry name" value="LRR_dom_sf"/>
</dbReference>
<dbReference type="InterPro" id="IPR001611">
    <property type="entry name" value="Leu-rich_rpt"/>
</dbReference>
<dbReference type="PROSITE" id="PS50095">
    <property type="entry name" value="PLAT"/>
    <property type="match status" value="1"/>
</dbReference>
<dbReference type="PROSITE" id="PS50093">
    <property type="entry name" value="PKD"/>
    <property type="match status" value="10"/>
</dbReference>
<dbReference type="Gene3D" id="1.10.287.70">
    <property type="match status" value="1"/>
</dbReference>
<reference evidence="23" key="1">
    <citation type="submission" date="2011-08" db="EMBL/GenBank/DDBJ databases">
        <title>The draft genome of Latimeria chalumnae.</title>
        <authorList>
            <person name="Di Palma F."/>
            <person name="Alfoldi J."/>
            <person name="Johnson J."/>
            <person name="Berlin A."/>
            <person name="Gnerre S."/>
            <person name="Jaffe D."/>
            <person name="MacCallum I."/>
            <person name="Young S."/>
            <person name="Walker B.J."/>
            <person name="Lander E."/>
            <person name="Lindblad-Toh K."/>
        </authorList>
    </citation>
    <scope>NUCLEOTIDE SEQUENCE [LARGE SCALE GENOMIC DNA]</scope>
    <source>
        <strain evidence="23">Wild caught</strain>
    </source>
</reference>
<dbReference type="PROSITE" id="PS50221">
    <property type="entry name" value="GAIN_B"/>
    <property type="match status" value="1"/>
</dbReference>
<dbReference type="InterPro" id="IPR036392">
    <property type="entry name" value="PLAT/LH2_dom_sf"/>
</dbReference>
<evidence type="ECO:0000256" key="7">
    <source>
        <dbReference type="ARBA" id="ARBA00022729"/>
    </source>
</evidence>
<feature type="transmembrane region" description="Helical" evidence="16">
    <location>
        <begin position="4028"/>
        <end position="4052"/>
    </location>
</feature>
<feature type="domain" description="PKD" evidence="18">
    <location>
        <begin position="1851"/>
        <end position="1913"/>
    </location>
</feature>
<dbReference type="SMART" id="SM00089">
    <property type="entry name" value="PKD"/>
    <property type="match status" value="15"/>
</dbReference>
<dbReference type="FunCoup" id="H3A3K9">
    <property type="interactions" value="206"/>
</dbReference>
<dbReference type="InterPro" id="IPR014010">
    <property type="entry name" value="REJ_dom"/>
</dbReference>
<evidence type="ECO:0000256" key="5">
    <source>
        <dbReference type="ARBA" id="ARBA00022614"/>
    </source>
</evidence>
<dbReference type="SUPFAM" id="SSF52058">
    <property type="entry name" value="L domain-like"/>
    <property type="match status" value="1"/>
</dbReference>
<dbReference type="PANTHER" id="PTHR46730:SF3">
    <property type="entry name" value="POLYCYSTIN-1"/>
    <property type="match status" value="1"/>
</dbReference>
<evidence type="ECO:0000256" key="11">
    <source>
        <dbReference type="ARBA" id="ARBA00023136"/>
    </source>
</evidence>
<keyword evidence="8" id="KW-0677">Repeat</keyword>
<feature type="domain" description="REJ" evidence="21">
    <location>
        <begin position="2083"/>
        <end position="2779"/>
    </location>
</feature>
<feature type="domain" description="PLAT" evidence="19">
    <location>
        <begin position="3049"/>
        <end position="3164"/>
    </location>
</feature>
<dbReference type="InterPro" id="IPR001304">
    <property type="entry name" value="C-type_lectin-like"/>
</dbReference>
<evidence type="ECO:0000256" key="9">
    <source>
        <dbReference type="ARBA" id="ARBA00022989"/>
    </source>
</evidence>
<feature type="domain" description="GAIN-B" evidence="20">
    <location>
        <begin position="2800"/>
        <end position="2994"/>
    </location>
</feature>
<evidence type="ECO:0000256" key="6">
    <source>
        <dbReference type="ARBA" id="ARBA00022692"/>
    </source>
</evidence>
<dbReference type="GO" id="GO:0006816">
    <property type="term" value="P:calcium ion transport"/>
    <property type="evidence" value="ECO:0007669"/>
    <property type="project" value="TreeGrafter"/>
</dbReference>
<dbReference type="Gene3D" id="2.60.40.10">
    <property type="entry name" value="Immunoglobulins"/>
    <property type="match status" value="9"/>
</dbReference>
<dbReference type="Ensembl" id="ENSLACT00000004267.1">
    <property type="protein sequence ID" value="ENSLACP00000004230.1"/>
    <property type="gene ID" value="ENSLACG00000003764.1"/>
</dbReference>
<dbReference type="STRING" id="7897.ENSLACP00000004230"/>
<dbReference type="GO" id="GO:0005886">
    <property type="term" value="C:plasma membrane"/>
    <property type="evidence" value="ECO:0007669"/>
    <property type="project" value="UniProtKB-SubCell"/>
</dbReference>
<accession>H3A3K9</accession>
<dbReference type="Pfam" id="PF13855">
    <property type="entry name" value="LRR_8"/>
    <property type="match status" value="1"/>
</dbReference>
<dbReference type="GO" id="GO:0005261">
    <property type="term" value="F:monoatomic cation channel activity"/>
    <property type="evidence" value="ECO:0007669"/>
    <property type="project" value="TreeGrafter"/>
</dbReference>